<keyword evidence="7 12" id="KW-1133">Transmembrane helix</keyword>
<gene>
    <name evidence="14" type="primary">slo_3</name>
    <name evidence="14" type="ORF">AVEN_273661_2</name>
</gene>
<evidence type="ECO:0000256" key="8">
    <source>
        <dbReference type="ARBA" id="ARBA00023065"/>
    </source>
</evidence>
<keyword evidence="4 12" id="KW-0812">Transmembrane</keyword>
<evidence type="ECO:0000256" key="7">
    <source>
        <dbReference type="ARBA" id="ARBA00022989"/>
    </source>
</evidence>
<feature type="region of interest" description="Disordered" evidence="11">
    <location>
        <begin position="79"/>
        <end position="101"/>
    </location>
</feature>
<name>A0A4Y2J730_ARAVE</name>
<evidence type="ECO:0000256" key="11">
    <source>
        <dbReference type="SAM" id="MobiDB-lite"/>
    </source>
</evidence>
<evidence type="ECO:0000256" key="4">
    <source>
        <dbReference type="ARBA" id="ARBA00022692"/>
    </source>
</evidence>
<keyword evidence="15" id="KW-1185">Reference proteome</keyword>
<organism evidence="14 15">
    <name type="scientific">Araneus ventricosus</name>
    <name type="common">Orbweaver spider</name>
    <name type="synonym">Epeira ventricosa</name>
    <dbReference type="NCBI Taxonomy" id="182803"/>
    <lineage>
        <taxon>Eukaryota</taxon>
        <taxon>Metazoa</taxon>
        <taxon>Ecdysozoa</taxon>
        <taxon>Arthropoda</taxon>
        <taxon>Chelicerata</taxon>
        <taxon>Arachnida</taxon>
        <taxon>Araneae</taxon>
        <taxon>Araneomorphae</taxon>
        <taxon>Entelegynae</taxon>
        <taxon>Araneoidea</taxon>
        <taxon>Araneidae</taxon>
        <taxon>Araneus</taxon>
    </lineage>
</organism>
<evidence type="ECO:0000256" key="5">
    <source>
        <dbReference type="ARBA" id="ARBA00022826"/>
    </source>
</evidence>
<comment type="caution">
    <text evidence="14">The sequence shown here is derived from an EMBL/GenBank/DDBJ whole genome shotgun (WGS) entry which is preliminary data.</text>
</comment>
<keyword evidence="10 14" id="KW-0407">Ion channel</keyword>
<evidence type="ECO:0000256" key="3">
    <source>
        <dbReference type="ARBA" id="ARBA00022538"/>
    </source>
</evidence>
<dbReference type="InterPro" id="IPR013099">
    <property type="entry name" value="K_chnl_dom"/>
</dbReference>
<dbReference type="Proteomes" id="UP000499080">
    <property type="component" value="Unassembled WGS sequence"/>
</dbReference>
<dbReference type="GO" id="GO:0045211">
    <property type="term" value="C:postsynaptic membrane"/>
    <property type="evidence" value="ECO:0007669"/>
    <property type="project" value="TreeGrafter"/>
</dbReference>
<evidence type="ECO:0000256" key="1">
    <source>
        <dbReference type="ARBA" id="ARBA00004141"/>
    </source>
</evidence>
<dbReference type="PANTHER" id="PTHR10027">
    <property type="entry name" value="CALCIUM-ACTIVATED POTASSIUM CHANNEL ALPHA CHAIN"/>
    <property type="match status" value="1"/>
</dbReference>
<evidence type="ECO:0000259" key="13">
    <source>
        <dbReference type="Pfam" id="PF07885"/>
    </source>
</evidence>
<evidence type="ECO:0000256" key="10">
    <source>
        <dbReference type="ARBA" id="ARBA00023303"/>
    </source>
</evidence>
<feature type="transmembrane region" description="Helical" evidence="12">
    <location>
        <begin position="20"/>
        <end position="39"/>
    </location>
</feature>
<evidence type="ECO:0000256" key="6">
    <source>
        <dbReference type="ARBA" id="ARBA00022958"/>
    </source>
</evidence>
<reference evidence="14 15" key="1">
    <citation type="journal article" date="2019" name="Sci. Rep.">
        <title>Orb-weaving spider Araneus ventricosus genome elucidates the spidroin gene catalogue.</title>
        <authorList>
            <person name="Kono N."/>
            <person name="Nakamura H."/>
            <person name="Ohtoshi R."/>
            <person name="Moran D.A.P."/>
            <person name="Shinohara A."/>
            <person name="Yoshida Y."/>
            <person name="Fujiwara M."/>
            <person name="Mori M."/>
            <person name="Tomita M."/>
            <person name="Arakawa K."/>
        </authorList>
    </citation>
    <scope>NUCLEOTIDE SEQUENCE [LARGE SCALE GENOMIC DNA]</scope>
</reference>
<accession>A0A4Y2J730</accession>
<protein>
    <submittedName>
        <fullName evidence="14">Calcium-activated potassium channel slowpoke</fullName>
    </submittedName>
</protein>
<feature type="domain" description="Potassium channel" evidence="13">
    <location>
        <begin position="1"/>
        <end position="40"/>
    </location>
</feature>
<evidence type="ECO:0000313" key="14">
    <source>
        <dbReference type="EMBL" id="GBM85810.1"/>
    </source>
</evidence>
<dbReference type="PANTHER" id="PTHR10027:SF33">
    <property type="entry name" value="CALCIUM-ACTIVATED POTASSIUM CHANNEL SUBUNIT ALPHA-1-RELATED"/>
    <property type="match status" value="1"/>
</dbReference>
<evidence type="ECO:0000256" key="2">
    <source>
        <dbReference type="ARBA" id="ARBA00022448"/>
    </source>
</evidence>
<sequence>MSTVGYGDIYCQTSLGRGFIVLFILVGLAVFASCIPEIIDLVGTRPKYGGEYRQEHGKRYSNPPSLACPQRHLPACTPSLPSEHLPPITKVSRYGNYKKRE</sequence>
<dbReference type="OrthoDB" id="10035564at2759"/>
<dbReference type="GO" id="GO:0060072">
    <property type="term" value="F:large conductance calcium-activated potassium channel activity"/>
    <property type="evidence" value="ECO:0007669"/>
    <property type="project" value="TreeGrafter"/>
</dbReference>
<comment type="subcellular location">
    <subcellularLocation>
        <location evidence="1">Membrane</location>
        <topology evidence="1">Multi-pass membrane protein</topology>
    </subcellularLocation>
</comment>
<dbReference type="Gene3D" id="1.10.287.70">
    <property type="match status" value="1"/>
</dbReference>
<keyword evidence="6" id="KW-0630">Potassium</keyword>
<dbReference type="AlphaFoldDB" id="A0A4Y2J730"/>
<dbReference type="SUPFAM" id="SSF81324">
    <property type="entry name" value="Voltage-gated potassium channels"/>
    <property type="match status" value="1"/>
</dbReference>
<keyword evidence="2" id="KW-0813">Transport</keyword>
<evidence type="ECO:0000256" key="12">
    <source>
        <dbReference type="SAM" id="Phobius"/>
    </source>
</evidence>
<dbReference type="Pfam" id="PF07885">
    <property type="entry name" value="Ion_trans_2"/>
    <property type="match status" value="1"/>
</dbReference>
<keyword evidence="8" id="KW-0406">Ion transport</keyword>
<keyword evidence="3" id="KW-0633">Potassium transport</keyword>
<evidence type="ECO:0000313" key="15">
    <source>
        <dbReference type="Proteomes" id="UP000499080"/>
    </source>
</evidence>
<evidence type="ECO:0000256" key="9">
    <source>
        <dbReference type="ARBA" id="ARBA00023136"/>
    </source>
</evidence>
<dbReference type="InterPro" id="IPR047871">
    <property type="entry name" value="K_chnl_Slo-like"/>
</dbReference>
<keyword evidence="9 12" id="KW-0472">Membrane</keyword>
<proteinExistence type="predicted"/>
<dbReference type="EMBL" id="BGPR01003262">
    <property type="protein sequence ID" value="GBM85810.1"/>
    <property type="molecule type" value="Genomic_DNA"/>
</dbReference>
<keyword evidence="5" id="KW-0631">Potassium channel</keyword>